<dbReference type="AlphaFoldDB" id="A0A9N9CLE1"/>
<sequence length="349" mass="40712">MALSKPQLPIDILDEIIENLADDKETLYSTLLVSRDWCRTTVPVLWRNPFELLPTTREQEQHKIRALLRIYFSYVNKDDLAAVKVWNVKIPKLKRPRIFDYISCMEKLNDRHISTAVNILFPELTDGFAYPIGQNMVCYALIKQMIRRAAHLLEVSLSTHHWSILPNDHIEGFFETLLEHHPKIRKFKFRIRNFGSYDYDEDYLKYGICVARMIPKLEHLEQVEFANFDVGLTEILKTLKSRPKALKNIKFWYCCFLDGRHEVLKEWQNVEELEEFLSVGCHHLVSSELGTLEEKMQLRVKGDLRVHLTAKPKNLENVDSAITLIANNSTSSSSFSSKSLPSWLKFSKS</sequence>
<keyword evidence="2" id="KW-1185">Reference proteome</keyword>
<gene>
    <name evidence="1" type="ORF">ALEPTO_LOCUS8235</name>
</gene>
<evidence type="ECO:0000313" key="1">
    <source>
        <dbReference type="EMBL" id="CAG8603166.1"/>
    </source>
</evidence>
<evidence type="ECO:0000313" key="2">
    <source>
        <dbReference type="Proteomes" id="UP000789508"/>
    </source>
</evidence>
<comment type="caution">
    <text evidence="1">The sequence shown here is derived from an EMBL/GenBank/DDBJ whole genome shotgun (WGS) entry which is preliminary data.</text>
</comment>
<proteinExistence type="predicted"/>
<dbReference type="OrthoDB" id="2363413at2759"/>
<organism evidence="1 2">
    <name type="scientific">Ambispora leptoticha</name>
    <dbReference type="NCBI Taxonomy" id="144679"/>
    <lineage>
        <taxon>Eukaryota</taxon>
        <taxon>Fungi</taxon>
        <taxon>Fungi incertae sedis</taxon>
        <taxon>Mucoromycota</taxon>
        <taxon>Glomeromycotina</taxon>
        <taxon>Glomeromycetes</taxon>
        <taxon>Archaeosporales</taxon>
        <taxon>Ambisporaceae</taxon>
        <taxon>Ambispora</taxon>
    </lineage>
</organism>
<dbReference type="Proteomes" id="UP000789508">
    <property type="component" value="Unassembled WGS sequence"/>
</dbReference>
<protein>
    <submittedName>
        <fullName evidence="1">613_t:CDS:1</fullName>
    </submittedName>
</protein>
<reference evidence="1" key="1">
    <citation type="submission" date="2021-06" db="EMBL/GenBank/DDBJ databases">
        <authorList>
            <person name="Kallberg Y."/>
            <person name="Tangrot J."/>
            <person name="Rosling A."/>
        </authorList>
    </citation>
    <scope>NUCLEOTIDE SEQUENCE</scope>
    <source>
        <strain evidence="1">FL130A</strain>
    </source>
</reference>
<dbReference type="EMBL" id="CAJVPS010004396">
    <property type="protein sequence ID" value="CAG8603166.1"/>
    <property type="molecule type" value="Genomic_DNA"/>
</dbReference>
<name>A0A9N9CLE1_9GLOM</name>
<accession>A0A9N9CLE1</accession>